<sequence length="122" mass="13186">MATDYNITIQFNPGNPMATWSIDGKIEALIKANVGDTLTFDFRLPDTPSVELASAMLFAGPRKPASAHSPFNQSQIPLVQGSKVKVANDGFWGFSIAFTTTNKEGVSSFFFLPDPELEVGSI</sequence>
<comment type="caution">
    <text evidence="1">The sequence shown here is derived from an EMBL/GenBank/DDBJ whole genome shotgun (WGS) entry which is preliminary data.</text>
</comment>
<keyword evidence="2" id="KW-1185">Reference proteome</keyword>
<proteinExistence type="predicted"/>
<gene>
    <name evidence="1" type="ORF">NX780_22285</name>
</gene>
<dbReference type="EMBL" id="JANUHA010000022">
    <property type="protein sequence ID" value="MCS0599080.1"/>
    <property type="molecule type" value="Genomic_DNA"/>
</dbReference>
<evidence type="ECO:0000313" key="2">
    <source>
        <dbReference type="Proteomes" id="UP001206572"/>
    </source>
</evidence>
<dbReference type="Proteomes" id="UP001206572">
    <property type="component" value="Unassembled WGS sequence"/>
</dbReference>
<evidence type="ECO:0000313" key="1">
    <source>
        <dbReference type="EMBL" id="MCS0599080.1"/>
    </source>
</evidence>
<protein>
    <submittedName>
        <fullName evidence="1">Uncharacterized protein</fullName>
    </submittedName>
</protein>
<name>A0ABT2AS55_9BURK</name>
<dbReference type="RefSeq" id="WP_258830083.1">
    <property type="nucleotide sequence ID" value="NZ_JANUHA010000022.1"/>
</dbReference>
<accession>A0ABT2AS55</accession>
<organism evidence="1 2">
    <name type="scientific">Massilia agri</name>
    <dbReference type="NCBI Taxonomy" id="1886785"/>
    <lineage>
        <taxon>Bacteria</taxon>
        <taxon>Pseudomonadati</taxon>
        <taxon>Pseudomonadota</taxon>
        <taxon>Betaproteobacteria</taxon>
        <taxon>Burkholderiales</taxon>
        <taxon>Oxalobacteraceae</taxon>
        <taxon>Telluria group</taxon>
        <taxon>Massilia</taxon>
    </lineage>
</organism>
<reference evidence="1 2" key="1">
    <citation type="submission" date="2022-08" db="EMBL/GenBank/DDBJ databases">
        <title>Reclassification of Massilia species as members of the genera Telluria, Duganella, Pseudoduganella, Mokoshia gen. nov. and Zemynaea gen. nov. using orthogonal and non-orthogonal genome-based approaches.</title>
        <authorList>
            <person name="Bowman J.P."/>
        </authorList>
    </citation>
    <scope>NUCLEOTIDE SEQUENCE [LARGE SCALE GENOMIC DNA]</scope>
    <source>
        <strain evidence="1 2">JCM 31661</strain>
    </source>
</reference>